<dbReference type="RefSeq" id="WP_073069754.1">
    <property type="nucleotide sequence ID" value="NZ_MPPI01000003.1"/>
</dbReference>
<feature type="region of interest" description="Disordered" evidence="1">
    <location>
        <begin position="1"/>
        <end position="23"/>
    </location>
</feature>
<comment type="caution">
    <text evidence="2">The sequence shown here is derived from an EMBL/GenBank/DDBJ whole genome shotgun (WGS) entry which is preliminary data.</text>
</comment>
<dbReference type="EMBL" id="PVWG01000015">
    <property type="protein sequence ID" value="PSB18704.1"/>
    <property type="molecule type" value="Genomic_DNA"/>
</dbReference>
<dbReference type="Proteomes" id="UP000238634">
    <property type="component" value="Unassembled WGS sequence"/>
</dbReference>
<name>A0A2T1DE16_9CYAN</name>
<protein>
    <submittedName>
        <fullName evidence="2">DUF3038 domain-containing protein</fullName>
    </submittedName>
</protein>
<keyword evidence="3" id="KW-1185">Reference proteome</keyword>
<sequence>MTSIVKPPSPAPNWEELSLTSQPDPEQLDNIKAQLDLILLALEAIAGISSEAMLQAAADLGLESVVADRVSLWRLRQSSPLRKGQGGRKKLDVEEARALSLIICHLAKQHNELVRRAVALLEQLAEQNREPHQASLLGNYLDAFHNTYQERMEDGETVPTEILTHLALKLLIDLLFYGSSNGVRRLWLILLERSIQSPQSSLTSHA</sequence>
<accession>A0A2T1DE16</accession>
<dbReference type="OrthoDB" id="484027at2"/>
<dbReference type="STRING" id="1920490.GCA_001895925_03085"/>
<gene>
    <name evidence="2" type="ORF">C7B65_14380</name>
</gene>
<evidence type="ECO:0000313" key="2">
    <source>
        <dbReference type="EMBL" id="PSB18704.1"/>
    </source>
</evidence>
<dbReference type="AlphaFoldDB" id="A0A2T1DE16"/>
<reference evidence="2 3" key="1">
    <citation type="submission" date="2018-02" db="EMBL/GenBank/DDBJ databases">
        <authorList>
            <person name="Cohen D.B."/>
            <person name="Kent A.D."/>
        </authorList>
    </citation>
    <scope>NUCLEOTIDE SEQUENCE [LARGE SCALE GENOMIC DNA]</scope>
    <source>
        <strain evidence="2 3">ULC007</strain>
    </source>
</reference>
<organism evidence="2 3">
    <name type="scientific">Phormidesmis priestleyi ULC007</name>
    <dbReference type="NCBI Taxonomy" id="1920490"/>
    <lineage>
        <taxon>Bacteria</taxon>
        <taxon>Bacillati</taxon>
        <taxon>Cyanobacteriota</taxon>
        <taxon>Cyanophyceae</taxon>
        <taxon>Leptolyngbyales</taxon>
        <taxon>Leptolyngbyaceae</taxon>
        <taxon>Phormidesmis</taxon>
    </lineage>
</organism>
<dbReference type="InterPro" id="IPR021399">
    <property type="entry name" value="DUF3038"/>
</dbReference>
<proteinExistence type="predicted"/>
<evidence type="ECO:0000256" key="1">
    <source>
        <dbReference type="SAM" id="MobiDB-lite"/>
    </source>
</evidence>
<reference evidence="2 3" key="2">
    <citation type="submission" date="2018-03" db="EMBL/GenBank/DDBJ databases">
        <title>The ancient ancestry and fast evolution of plastids.</title>
        <authorList>
            <person name="Moore K.R."/>
            <person name="Magnabosco C."/>
            <person name="Momper L."/>
            <person name="Gold D.A."/>
            <person name="Bosak T."/>
            <person name="Fournier G.P."/>
        </authorList>
    </citation>
    <scope>NUCLEOTIDE SEQUENCE [LARGE SCALE GENOMIC DNA]</scope>
    <source>
        <strain evidence="2 3">ULC007</strain>
    </source>
</reference>
<dbReference type="Pfam" id="PF11237">
    <property type="entry name" value="DUF3038"/>
    <property type="match status" value="1"/>
</dbReference>
<evidence type="ECO:0000313" key="3">
    <source>
        <dbReference type="Proteomes" id="UP000238634"/>
    </source>
</evidence>